<evidence type="ECO:0000256" key="4">
    <source>
        <dbReference type="ARBA" id="ARBA00022679"/>
    </source>
</evidence>
<evidence type="ECO:0000256" key="5">
    <source>
        <dbReference type="ARBA" id="ARBA00022723"/>
    </source>
</evidence>
<accession>A0ABY7M887</accession>
<name>A0ABY7M887_9CHLR</name>
<evidence type="ECO:0000256" key="2">
    <source>
        <dbReference type="ARBA" id="ARBA00006490"/>
    </source>
</evidence>
<dbReference type="PROSITE" id="PS00595">
    <property type="entry name" value="AA_TRANSFER_CLASS_5"/>
    <property type="match status" value="1"/>
</dbReference>
<dbReference type="InterPro" id="IPR020578">
    <property type="entry name" value="Aminotrans_V_PyrdxlP_BS"/>
</dbReference>
<evidence type="ECO:0000256" key="8">
    <source>
        <dbReference type="ARBA" id="ARBA00023014"/>
    </source>
</evidence>
<dbReference type="NCBIfam" id="NF002806">
    <property type="entry name" value="PRK02948.1"/>
    <property type="match status" value="1"/>
</dbReference>
<keyword evidence="5" id="KW-0479">Metal-binding</keyword>
<comment type="catalytic activity">
    <reaction evidence="9">
        <text>(sulfur carrier)-H + L-cysteine = (sulfur carrier)-SH + L-alanine</text>
        <dbReference type="Rhea" id="RHEA:43892"/>
        <dbReference type="Rhea" id="RHEA-COMP:14737"/>
        <dbReference type="Rhea" id="RHEA-COMP:14739"/>
        <dbReference type="ChEBI" id="CHEBI:29917"/>
        <dbReference type="ChEBI" id="CHEBI:35235"/>
        <dbReference type="ChEBI" id="CHEBI:57972"/>
        <dbReference type="ChEBI" id="CHEBI:64428"/>
        <dbReference type="EC" id="2.8.1.7"/>
    </reaction>
</comment>
<evidence type="ECO:0000256" key="3">
    <source>
        <dbReference type="ARBA" id="ARBA00012239"/>
    </source>
</evidence>
<dbReference type="EMBL" id="CP115149">
    <property type="protein sequence ID" value="WBL36244.1"/>
    <property type="molecule type" value="Genomic_DNA"/>
</dbReference>
<evidence type="ECO:0000256" key="7">
    <source>
        <dbReference type="ARBA" id="ARBA00023004"/>
    </source>
</evidence>
<reference evidence="12 13" key="1">
    <citation type="journal article" date="2023" name="ISME J.">
        <title>Thermophilic Dehalococcoidia with unusual traits shed light on an unexpected past.</title>
        <authorList>
            <person name="Palmer M."/>
            <person name="Covington J.K."/>
            <person name="Zhou E.M."/>
            <person name="Thomas S.C."/>
            <person name="Habib N."/>
            <person name="Seymour C.O."/>
            <person name="Lai D."/>
            <person name="Johnston J."/>
            <person name="Hashimi A."/>
            <person name="Jiao J.Y."/>
            <person name="Muok A.R."/>
            <person name="Liu L."/>
            <person name="Xian W.D."/>
            <person name="Zhi X.Y."/>
            <person name="Li M.M."/>
            <person name="Silva L.P."/>
            <person name="Bowen B.P."/>
            <person name="Louie K."/>
            <person name="Briegel A."/>
            <person name="Pett-Ridge J."/>
            <person name="Weber P.K."/>
            <person name="Tocheva E.I."/>
            <person name="Woyke T."/>
            <person name="Northen T.R."/>
            <person name="Mayali X."/>
            <person name="Li W.J."/>
            <person name="Hedlund B.P."/>
        </authorList>
    </citation>
    <scope>NUCLEOTIDE SEQUENCE [LARGE SCALE GENOMIC DNA]</scope>
    <source>
        <strain evidence="12 13">YIM 72310</strain>
    </source>
</reference>
<evidence type="ECO:0000256" key="1">
    <source>
        <dbReference type="ARBA" id="ARBA00001933"/>
    </source>
</evidence>
<dbReference type="Gene3D" id="1.10.260.50">
    <property type="match status" value="1"/>
</dbReference>
<dbReference type="InterPro" id="IPR015422">
    <property type="entry name" value="PyrdxlP-dep_Trfase_small"/>
</dbReference>
<dbReference type="EC" id="2.8.1.7" evidence="3"/>
<evidence type="ECO:0000256" key="6">
    <source>
        <dbReference type="ARBA" id="ARBA00022898"/>
    </source>
</evidence>
<feature type="domain" description="Aminotransferase class V" evidence="11">
    <location>
        <begin position="4"/>
        <end position="372"/>
    </location>
</feature>
<sequence>MPRIYLDHAATTPPDPRVVEAMLPFLTTHWGNPSSIYLEGQQARQALDAARKTVADLLGASPREIVFTSGGTESDNAAIRGAAFAQRARGRGNHIVTTAIEHHAVLHTVEQLEREGFRATYLPVDRDGVVSLEALAEAVGPETVVVSIMTANNEVGTIQPVAEAARIARERNPRVVVHTDAVQAAGSLDITPSRLGVDLLSLAGHKIYGPKGVGLLYIKNRTPWQPLILGGSQEKERRAGTENVPGIVGLAAAMQLAWQEREEFNARVGRLRNRLLYELPERIPDTVITGPADPERRLPNHFSCCFRNVEGESVLLALDLADIAASSGSACTTGSLEPSHVLTAMGIDRDLAHASLRLTLGRHTTDAEIERVLDVLPGIVQKLRALAGG</sequence>
<evidence type="ECO:0000313" key="12">
    <source>
        <dbReference type="EMBL" id="WBL36244.1"/>
    </source>
</evidence>
<organism evidence="12 13">
    <name type="scientific">Tepidiforma flava</name>
    <dbReference type="NCBI Taxonomy" id="3004094"/>
    <lineage>
        <taxon>Bacteria</taxon>
        <taxon>Bacillati</taxon>
        <taxon>Chloroflexota</taxon>
        <taxon>Tepidiformia</taxon>
        <taxon>Tepidiformales</taxon>
        <taxon>Tepidiformaceae</taxon>
        <taxon>Tepidiforma</taxon>
    </lineage>
</organism>
<dbReference type="PANTHER" id="PTHR11601:SF34">
    <property type="entry name" value="CYSTEINE DESULFURASE"/>
    <property type="match status" value="1"/>
</dbReference>
<keyword evidence="13" id="KW-1185">Reference proteome</keyword>
<gene>
    <name evidence="12" type="ORF">O0235_01165</name>
</gene>
<dbReference type="InterPro" id="IPR015421">
    <property type="entry name" value="PyrdxlP-dep_Trfase_major"/>
</dbReference>
<evidence type="ECO:0000256" key="9">
    <source>
        <dbReference type="ARBA" id="ARBA00050776"/>
    </source>
</evidence>
<keyword evidence="4" id="KW-0808">Transferase</keyword>
<dbReference type="InterPro" id="IPR015424">
    <property type="entry name" value="PyrdxlP-dep_Trfase"/>
</dbReference>
<dbReference type="Gene3D" id="3.40.640.10">
    <property type="entry name" value="Type I PLP-dependent aspartate aminotransferase-like (Major domain)"/>
    <property type="match status" value="1"/>
</dbReference>
<dbReference type="Proteomes" id="UP001212803">
    <property type="component" value="Chromosome"/>
</dbReference>
<dbReference type="InterPro" id="IPR000192">
    <property type="entry name" value="Aminotrans_V_dom"/>
</dbReference>
<evidence type="ECO:0000313" key="13">
    <source>
        <dbReference type="Proteomes" id="UP001212803"/>
    </source>
</evidence>
<dbReference type="PIRSF" id="PIRSF005572">
    <property type="entry name" value="NifS"/>
    <property type="match status" value="1"/>
</dbReference>
<keyword evidence="6" id="KW-0663">Pyridoxal phosphate</keyword>
<dbReference type="Gene3D" id="3.90.1150.10">
    <property type="entry name" value="Aspartate Aminotransferase, domain 1"/>
    <property type="match status" value="1"/>
</dbReference>
<comment type="similarity">
    <text evidence="2">Belongs to the class-V pyridoxal-phosphate-dependent aminotransferase family. NifS/IscS subfamily.</text>
</comment>
<dbReference type="RefSeq" id="WP_270056769.1">
    <property type="nucleotide sequence ID" value="NZ_CP115149.1"/>
</dbReference>
<proteinExistence type="inferred from homology"/>
<evidence type="ECO:0000259" key="11">
    <source>
        <dbReference type="Pfam" id="PF00266"/>
    </source>
</evidence>
<protein>
    <recommendedName>
        <fullName evidence="3">cysteine desulfurase</fullName>
        <ecNumber evidence="3">2.8.1.7</ecNumber>
    </recommendedName>
</protein>
<dbReference type="PANTHER" id="PTHR11601">
    <property type="entry name" value="CYSTEINE DESULFURYLASE FAMILY MEMBER"/>
    <property type="match status" value="1"/>
</dbReference>
<keyword evidence="7" id="KW-0408">Iron</keyword>
<comment type="cofactor">
    <cofactor evidence="1 10">
        <name>pyridoxal 5'-phosphate</name>
        <dbReference type="ChEBI" id="CHEBI:597326"/>
    </cofactor>
</comment>
<dbReference type="InterPro" id="IPR016454">
    <property type="entry name" value="Cysteine_dSase"/>
</dbReference>
<evidence type="ECO:0000256" key="10">
    <source>
        <dbReference type="RuleBase" id="RU004504"/>
    </source>
</evidence>
<dbReference type="SUPFAM" id="SSF53383">
    <property type="entry name" value="PLP-dependent transferases"/>
    <property type="match status" value="1"/>
</dbReference>
<dbReference type="Pfam" id="PF00266">
    <property type="entry name" value="Aminotran_5"/>
    <property type="match status" value="1"/>
</dbReference>
<keyword evidence="8" id="KW-0411">Iron-sulfur</keyword>